<organism evidence="1 2">
    <name type="scientific">Limnovirga soli</name>
    <dbReference type="NCBI Taxonomy" id="2656915"/>
    <lineage>
        <taxon>Bacteria</taxon>
        <taxon>Pseudomonadati</taxon>
        <taxon>Bacteroidota</taxon>
        <taxon>Chitinophagia</taxon>
        <taxon>Chitinophagales</taxon>
        <taxon>Chitinophagaceae</taxon>
        <taxon>Limnovirga</taxon>
    </lineage>
</organism>
<name>A0A8J8FJC6_9BACT</name>
<dbReference type="RefSeq" id="WP_171609648.1">
    <property type="nucleotide sequence ID" value="NZ_WHPF01000018.1"/>
</dbReference>
<dbReference type="Proteomes" id="UP000598971">
    <property type="component" value="Unassembled WGS sequence"/>
</dbReference>
<accession>A0A8J8FJC6</accession>
<comment type="caution">
    <text evidence="1">The sequence shown here is derived from an EMBL/GenBank/DDBJ whole genome shotgun (WGS) entry which is preliminary data.</text>
</comment>
<keyword evidence="2" id="KW-1185">Reference proteome</keyword>
<gene>
    <name evidence="1" type="ORF">GD597_19670</name>
</gene>
<evidence type="ECO:0000313" key="1">
    <source>
        <dbReference type="EMBL" id="NNV57697.1"/>
    </source>
</evidence>
<reference evidence="1" key="1">
    <citation type="submission" date="2019-10" db="EMBL/GenBank/DDBJ databases">
        <title>Draft genome sequence of Panacibacter sp. KCS-6.</title>
        <authorList>
            <person name="Yim K.J."/>
        </authorList>
    </citation>
    <scope>NUCLEOTIDE SEQUENCE</scope>
    <source>
        <strain evidence="1">KCS-6</strain>
    </source>
</reference>
<sequence length="174" mass="20460">MFAEFIHRPTSGQYPEKHFGTISPNCLWVKFTDIEYEDWVGSFQQGWDGNGTFIINLDKREKAFVVAGGQSFLIDISTKLLLNKQEISDTTSAILNDDQSIIYFSGGYDLQYLDLDGNISVLFDKCYFDDLKLIEIKDNRLYAKYWHYQRDKEPFLFEINLHTKEVKDSYYNRD</sequence>
<protein>
    <submittedName>
        <fullName evidence="1">Uncharacterized protein</fullName>
    </submittedName>
</protein>
<proteinExistence type="predicted"/>
<dbReference type="AlphaFoldDB" id="A0A8J8FJC6"/>
<evidence type="ECO:0000313" key="2">
    <source>
        <dbReference type="Proteomes" id="UP000598971"/>
    </source>
</evidence>
<dbReference type="EMBL" id="WHPF01000018">
    <property type="protein sequence ID" value="NNV57697.1"/>
    <property type="molecule type" value="Genomic_DNA"/>
</dbReference>